<evidence type="ECO:0000259" key="2">
    <source>
        <dbReference type="Pfam" id="PF12146"/>
    </source>
</evidence>
<dbReference type="RefSeq" id="WP_053381909.1">
    <property type="nucleotide sequence ID" value="NZ_CP011801.1"/>
</dbReference>
<keyword evidence="1" id="KW-0378">Hydrolase</keyword>
<dbReference type="Proteomes" id="UP000069205">
    <property type="component" value="Chromosome"/>
</dbReference>
<evidence type="ECO:0000313" key="3">
    <source>
        <dbReference type="EMBL" id="ALA61217.1"/>
    </source>
</evidence>
<dbReference type="GO" id="GO:0004553">
    <property type="term" value="F:hydrolase activity, hydrolyzing O-glycosyl compounds"/>
    <property type="evidence" value="ECO:0007669"/>
    <property type="project" value="TreeGrafter"/>
</dbReference>
<proteinExistence type="predicted"/>
<evidence type="ECO:0000256" key="1">
    <source>
        <dbReference type="ARBA" id="ARBA00022801"/>
    </source>
</evidence>
<dbReference type="InterPro" id="IPR029058">
    <property type="entry name" value="AB_hydrolase_fold"/>
</dbReference>
<dbReference type="KEGG" id="nmv:NITMOv2_4849"/>
<dbReference type="STRING" id="42253.NITMOv2_4849"/>
<protein>
    <recommendedName>
        <fullName evidence="2">Serine aminopeptidase S33 domain-containing protein</fullName>
    </recommendedName>
</protein>
<dbReference type="OrthoDB" id="9813296at2"/>
<sequence>MSALQPFHLTGPDGKLIRGDRAEGRDRQVLFITGFLSKRWGNKSKALAQWCEERGWGFCCYDVRGFGESEGSFTDYTLSDWVDDARLVVRSLKDGPPVTITGNSLGSWIAWMMAQECASVERLILIAPAFNMMGVRARSISEERRHAWHTAGWMPWDDDEVHRDYPIAWKWVEESEAVWKQRFDGLRRVKTTILHGLQDTVILPQGSSQFVEELLARDPGFPIELHLIPGDHRLSGPDHMDSLKRAVFGS</sequence>
<keyword evidence="4" id="KW-1185">Reference proteome</keyword>
<reference evidence="3 4" key="1">
    <citation type="journal article" date="2015" name="Proc. Natl. Acad. Sci. U.S.A.">
        <title>Expanded metabolic versatility of ubiquitous nitrite-oxidizing bacteria from the genus Nitrospira.</title>
        <authorList>
            <person name="Koch H."/>
            <person name="Lucker S."/>
            <person name="Albertsen M."/>
            <person name="Kitzinger K."/>
            <person name="Herbold C."/>
            <person name="Spieck E."/>
            <person name="Nielsen P.H."/>
            <person name="Wagner M."/>
            <person name="Daims H."/>
        </authorList>
    </citation>
    <scope>NUCLEOTIDE SEQUENCE [LARGE SCALE GENOMIC DNA]</scope>
    <source>
        <strain evidence="3 4">NSP M-1</strain>
    </source>
</reference>
<dbReference type="Gene3D" id="3.40.50.1820">
    <property type="entry name" value="alpha/beta hydrolase"/>
    <property type="match status" value="1"/>
</dbReference>
<name>A0A0K2GKR5_NITMO</name>
<dbReference type="InterPro" id="IPR052382">
    <property type="entry name" value="ABHD10_acyl-thioesterase"/>
</dbReference>
<dbReference type="InterPro" id="IPR022742">
    <property type="entry name" value="Hydrolase_4"/>
</dbReference>
<evidence type="ECO:0000313" key="4">
    <source>
        <dbReference type="Proteomes" id="UP000069205"/>
    </source>
</evidence>
<feature type="domain" description="Serine aminopeptidase S33" evidence="2">
    <location>
        <begin position="42"/>
        <end position="132"/>
    </location>
</feature>
<dbReference type="AlphaFoldDB" id="A0A0K2GKR5"/>
<dbReference type="PANTHER" id="PTHR16138">
    <property type="entry name" value="MYCOPHENOLIC ACID ACYL-GLUCURONIDE ESTERASE, MITOCHONDRIAL"/>
    <property type="match status" value="1"/>
</dbReference>
<gene>
    <name evidence="3" type="ORF">NITMOv2_4849</name>
</gene>
<dbReference type="SUPFAM" id="SSF53474">
    <property type="entry name" value="alpha/beta-Hydrolases"/>
    <property type="match status" value="1"/>
</dbReference>
<dbReference type="EMBL" id="CP011801">
    <property type="protein sequence ID" value="ALA61217.1"/>
    <property type="molecule type" value="Genomic_DNA"/>
</dbReference>
<dbReference type="Pfam" id="PF12146">
    <property type="entry name" value="Hydrolase_4"/>
    <property type="match status" value="1"/>
</dbReference>
<organism evidence="3 4">
    <name type="scientific">Nitrospira moscoviensis</name>
    <dbReference type="NCBI Taxonomy" id="42253"/>
    <lineage>
        <taxon>Bacteria</taxon>
        <taxon>Pseudomonadati</taxon>
        <taxon>Nitrospirota</taxon>
        <taxon>Nitrospiria</taxon>
        <taxon>Nitrospirales</taxon>
        <taxon>Nitrospiraceae</taxon>
        <taxon>Nitrospira</taxon>
    </lineage>
</organism>
<dbReference type="PANTHER" id="PTHR16138:SF7">
    <property type="entry name" value="PALMITOYL-PROTEIN THIOESTERASE ABHD10, MITOCHONDRIAL"/>
    <property type="match status" value="1"/>
</dbReference>
<dbReference type="PATRIC" id="fig|42253.5.peg.4782"/>
<accession>A0A0K2GKR5</accession>